<dbReference type="AlphaFoldDB" id="A0A0W7YX23"/>
<comment type="cofactor">
    <cofactor evidence="7">
        <name>Mg(2+)</name>
        <dbReference type="ChEBI" id="CHEBI:18420"/>
    </cofactor>
</comment>
<feature type="binding site" evidence="7">
    <location>
        <position position="32"/>
    </location>
    <ligand>
        <name>UDP-N-acetyl-alpha-D-muramoyl-L-alanyl-D-glutamate</name>
        <dbReference type="ChEBI" id="CHEBI:83900"/>
    </ligand>
</feature>
<evidence type="ECO:0000256" key="1">
    <source>
        <dbReference type="ARBA" id="ARBA00005898"/>
    </source>
</evidence>
<dbReference type="GO" id="GO:0071555">
    <property type="term" value="P:cell wall organization"/>
    <property type="evidence" value="ECO:0007669"/>
    <property type="project" value="UniProtKB-KW"/>
</dbReference>
<dbReference type="Pfam" id="PF08245">
    <property type="entry name" value="Mur_ligase_M"/>
    <property type="match status" value="1"/>
</dbReference>
<dbReference type="Gene3D" id="3.90.190.20">
    <property type="entry name" value="Mur ligase, C-terminal domain"/>
    <property type="match status" value="1"/>
</dbReference>
<proteinExistence type="inferred from homology"/>
<comment type="catalytic activity">
    <reaction evidence="7">
        <text>UDP-N-acetyl-alpha-D-muramoyl-L-alanyl-D-glutamate + meso-2,6-diaminopimelate + ATP = UDP-N-acetyl-alpha-D-muramoyl-L-alanyl-gamma-D-glutamyl-meso-2,6-diaminopimelate + ADP + phosphate + H(+)</text>
        <dbReference type="Rhea" id="RHEA:23676"/>
        <dbReference type="ChEBI" id="CHEBI:15378"/>
        <dbReference type="ChEBI" id="CHEBI:30616"/>
        <dbReference type="ChEBI" id="CHEBI:43474"/>
        <dbReference type="ChEBI" id="CHEBI:57791"/>
        <dbReference type="ChEBI" id="CHEBI:83900"/>
        <dbReference type="ChEBI" id="CHEBI:83905"/>
        <dbReference type="ChEBI" id="CHEBI:456216"/>
        <dbReference type="EC" id="6.3.2.13"/>
    </reaction>
</comment>
<keyword evidence="3 7" id="KW-0133">Cell shape</keyword>
<evidence type="ECO:0000256" key="7">
    <source>
        <dbReference type="HAMAP-Rule" id="MF_00208"/>
    </source>
</evidence>
<dbReference type="InterPro" id="IPR036565">
    <property type="entry name" value="Mur-like_cat_sf"/>
</dbReference>
<feature type="binding site" evidence="7">
    <location>
        <position position="187"/>
    </location>
    <ligand>
        <name>UDP-N-acetyl-alpha-D-muramoyl-L-alanyl-D-glutamate</name>
        <dbReference type="ChEBI" id="CHEBI:83900"/>
    </ligand>
</feature>
<dbReference type="GO" id="GO:0005524">
    <property type="term" value="F:ATP binding"/>
    <property type="evidence" value="ECO:0007669"/>
    <property type="project" value="UniProtKB-UniRule"/>
</dbReference>
<dbReference type="InterPro" id="IPR036615">
    <property type="entry name" value="Mur_ligase_C_dom_sf"/>
</dbReference>
<dbReference type="GO" id="GO:0051301">
    <property type="term" value="P:cell division"/>
    <property type="evidence" value="ECO:0007669"/>
    <property type="project" value="UniProtKB-KW"/>
</dbReference>
<dbReference type="Gene3D" id="3.40.1390.10">
    <property type="entry name" value="MurE/MurF, N-terminal domain"/>
    <property type="match status" value="1"/>
</dbReference>
<dbReference type="Pfam" id="PF02875">
    <property type="entry name" value="Mur_ligase_C"/>
    <property type="match status" value="1"/>
</dbReference>
<dbReference type="UniPathway" id="UPA00219"/>
<dbReference type="InterPro" id="IPR013221">
    <property type="entry name" value="Mur_ligase_cen"/>
</dbReference>
<feature type="domain" description="Mur ligase N-terminal catalytic" evidence="9">
    <location>
        <begin position="28"/>
        <end position="72"/>
    </location>
</feature>
<feature type="binding site" evidence="7">
    <location>
        <begin position="114"/>
        <end position="120"/>
    </location>
    <ligand>
        <name>ATP</name>
        <dbReference type="ChEBI" id="CHEBI:30616"/>
    </ligand>
</feature>
<dbReference type="GO" id="GO:0009252">
    <property type="term" value="P:peptidoglycan biosynthetic process"/>
    <property type="evidence" value="ECO:0007669"/>
    <property type="project" value="UniProtKB-UniRule"/>
</dbReference>
<feature type="binding site" evidence="7">
    <location>
        <position position="195"/>
    </location>
    <ligand>
        <name>UDP-N-acetyl-alpha-D-muramoyl-L-alanyl-D-glutamate</name>
        <dbReference type="ChEBI" id="CHEBI:83900"/>
    </ligand>
</feature>
<organism evidence="12 13">
    <name type="scientific">Comamonas kerstersii</name>
    <dbReference type="NCBI Taxonomy" id="225992"/>
    <lineage>
        <taxon>Bacteria</taxon>
        <taxon>Pseudomonadati</taxon>
        <taxon>Pseudomonadota</taxon>
        <taxon>Betaproteobacteria</taxon>
        <taxon>Burkholderiales</taxon>
        <taxon>Comamonadaceae</taxon>
        <taxon>Comamonas</taxon>
    </lineage>
</organism>
<comment type="caution">
    <text evidence="12">The sequence shown here is derived from an EMBL/GenBank/DDBJ whole genome shotgun (WGS) entry which is preliminary data.</text>
</comment>
<reference evidence="12 13" key="1">
    <citation type="submission" date="2015-12" db="EMBL/GenBank/DDBJ databases">
        <title>Complete genome sequence of a multi-drug resistant strain Acidovorax sp. 12322-1.</title>
        <authorList>
            <person name="Ming D."/>
            <person name="Wang M."/>
            <person name="Hu S."/>
            <person name="Zhou Y."/>
            <person name="Jiang T."/>
        </authorList>
    </citation>
    <scope>NUCLEOTIDE SEQUENCE [LARGE SCALE GENOMIC DNA]</scope>
    <source>
        <strain evidence="12 13">12322-1</strain>
    </source>
</reference>
<evidence type="ECO:0000256" key="5">
    <source>
        <dbReference type="ARBA" id="ARBA00023306"/>
    </source>
</evidence>
<feature type="binding site" evidence="7">
    <location>
        <position position="467"/>
    </location>
    <ligand>
        <name>meso-2,6-diaminopimelate</name>
        <dbReference type="ChEBI" id="CHEBI:57791"/>
    </ligand>
</feature>
<dbReference type="EC" id="6.3.2.13" evidence="7"/>
<evidence type="ECO:0000256" key="2">
    <source>
        <dbReference type="ARBA" id="ARBA00022618"/>
    </source>
</evidence>
<comment type="subcellular location">
    <subcellularLocation>
        <location evidence="7 8">Cytoplasm</location>
    </subcellularLocation>
</comment>
<keyword evidence="5 7" id="KW-0131">Cell cycle</keyword>
<dbReference type="PANTHER" id="PTHR23135">
    <property type="entry name" value="MUR LIGASE FAMILY MEMBER"/>
    <property type="match status" value="1"/>
</dbReference>
<keyword evidence="7" id="KW-0460">Magnesium</keyword>
<sequence length="501" mass="53447">MAVSSAIKQIQDLQQAVAWLRARVSGHLRTDSRQVQPGDGFIAWPGGVTDGRKYVAAALERGAEACLVEQDGLQAFDLQGPVASMTGLKAATALIADAWYGQPSGQLQVLAVTGTNGKTSTAWWLAHALAQYQHGVRKGCAMVGTLGIGVPPAVQTTGMTTPDPVCLQQAFADYAAQGIAACAIEASSIGIEEHRLDGTQIHAAIFTNFTQDHLDYHGSMDAYWQAKARLFAWPGLKAAVINIDDAHGAALAQDLMAQGQLDVWTVAVDAPARLQAKDVRHGLRGLRFEVQEGEQVFTMETGLIGQYNVSNMLGVLATLRTLGIGLVDAVQICADLEPVPGRMQQIALPEQPLVVVDYAHTPDALEQALKGLRPVARARGGQLHCVFGCGGNRDATKRPLMGQAAQRQADVVWVTSDNPRGEVPDAIVQDIVQGMQLQGVHVQVDRTQAITQAIAQADAHDVVLLAGKGHEDYQEIQGVKYPFSDMDKARGALALRKGSSK</sequence>
<comment type="caution">
    <text evidence="7">Lacks conserved residue(s) required for the propagation of feature annotation.</text>
</comment>
<feature type="domain" description="Mur ligase central" evidence="11">
    <location>
        <begin position="112"/>
        <end position="318"/>
    </location>
</feature>
<keyword evidence="7" id="KW-0963">Cytoplasm</keyword>
<evidence type="ECO:0000256" key="4">
    <source>
        <dbReference type="ARBA" id="ARBA00022984"/>
    </source>
</evidence>
<dbReference type="SUPFAM" id="SSF53623">
    <property type="entry name" value="MurD-like peptide ligases, catalytic domain"/>
    <property type="match status" value="1"/>
</dbReference>
<protein>
    <recommendedName>
        <fullName evidence="7">UDP-N-acetylmuramoyl-L-alanyl-D-glutamate--2,6-diaminopimelate ligase</fullName>
        <ecNumber evidence="7">6.3.2.13</ecNumber>
    </recommendedName>
    <alternativeName>
        <fullName evidence="7">Meso-A2pm-adding enzyme</fullName>
    </alternativeName>
    <alternativeName>
        <fullName evidence="7">Meso-diaminopimelate-adding enzyme</fullName>
    </alternativeName>
    <alternativeName>
        <fullName evidence="7">UDP-MurNAc-L-Ala-D-Glu:meso-diaminopimelate ligase</fullName>
    </alternativeName>
    <alternativeName>
        <fullName evidence="7">UDP-MurNAc-tripeptide synthetase</fullName>
    </alternativeName>
    <alternativeName>
        <fullName evidence="7">UDP-N-acetylmuramyl-tripeptide synthetase</fullName>
    </alternativeName>
</protein>
<evidence type="ECO:0000256" key="3">
    <source>
        <dbReference type="ARBA" id="ARBA00022960"/>
    </source>
</evidence>
<dbReference type="GO" id="GO:0000287">
    <property type="term" value="F:magnesium ion binding"/>
    <property type="evidence" value="ECO:0007669"/>
    <property type="project" value="UniProtKB-UniRule"/>
</dbReference>
<comment type="PTM">
    <text evidence="7">Carboxylation is probably crucial for Mg(2+) binding and, consequently, for the gamma-phosphate positioning of ATP.</text>
</comment>
<comment type="function">
    <text evidence="7">Catalyzes the addition of meso-diaminopimelic acid to the nucleotide precursor UDP-N-acetylmuramoyl-L-alanyl-D-glutamate (UMAG) in the biosynthesis of bacterial cell-wall peptidoglycan.</text>
</comment>
<dbReference type="GO" id="GO:0005737">
    <property type="term" value="C:cytoplasm"/>
    <property type="evidence" value="ECO:0007669"/>
    <property type="project" value="UniProtKB-SubCell"/>
</dbReference>
<keyword evidence="7 12" id="KW-0436">Ligase</keyword>
<feature type="binding site" evidence="7">
    <location>
        <begin position="160"/>
        <end position="161"/>
    </location>
    <ligand>
        <name>UDP-N-acetyl-alpha-D-muramoyl-L-alanyl-D-glutamate</name>
        <dbReference type="ChEBI" id="CHEBI:83900"/>
    </ligand>
</feature>
<keyword evidence="7" id="KW-0547">Nucleotide-binding</keyword>
<evidence type="ECO:0000259" key="11">
    <source>
        <dbReference type="Pfam" id="PF08245"/>
    </source>
</evidence>
<dbReference type="GO" id="GO:0008765">
    <property type="term" value="F:UDP-N-acetylmuramoylalanyl-D-glutamate-2,6-diaminopimelate ligase activity"/>
    <property type="evidence" value="ECO:0007669"/>
    <property type="project" value="UniProtKB-UniRule"/>
</dbReference>
<dbReference type="Pfam" id="PF01225">
    <property type="entry name" value="Mur_ligase"/>
    <property type="match status" value="1"/>
</dbReference>
<comment type="similarity">
    <text evidence="1 7">Belongs to the MurCDEF family. MurE subfamily.</text>
</comment>
<dbReference type="HAMAP" id="MF_00208">
    <property type="entry name" value="MurE"/>
    <property type="match status" value="1"/>
</dbReference>
<gene>
    <name evidence="7" type="primary">murE</name>
    <name evidence="12" type="ORF">AS359_12940</name>
</gene>
<dbReference type="NCBIfam" id="NF001126">
    <property type="entry name" value="PRK00139.1-4"/>
    <property type="match status" value="1"/>
</dbReference>
<evidence type="ECO:0000256" key="6">
    <source>
        <dbReference type="ARBA" id="ARBA00023316"/>
    </source>
</evidence>
<feature type="modified residue" description="N6-carboxylysine" evidence="7">
    <location>
        <position position="227"/>
    </location>
</feature>
<feature type="binding site" evidence="7">
    <location>
        <begin position="417"/>
        <end position="420"/>
    </location>
    <ligand>
        <name>meso-2,6-diaminopimelate</name>
        <dbReference type="ChEBI" id="CHEBI:57791"/>
    </ligand>
</feature>
<dbReference type="InterPro" id="IPR035911">
    <property type="entry name" value="MurE/MurF_N"/>
</dbReference>
<evidence type="ECO:0000259" key="10">
    <source>
        <dbReference type="Pfam" id="PF02875"/>
    </source>
</evidence>
<evidence type="ECO:0000259" key="9">
    <source>
        <dbReference type="Pfam" id="PF01225"/>
    </source>
</evidence>
<evidence type="ECO:0000313" key="13">
    <source>
        <dbReference type="Proteomes" id="UP000053300"/>
    </source>
</evidence>
<dbReference type="EMBL" id="LPXH01000034">
    <property type="protein sequence ID" value="KUF39749.1"/>
    <property type="molecule type" value="Genomic_DNA"/>
</dbReference>
<dbReference type="STRING" id="225992.B5M06_02385"/>
<dbReference type="GO" id="GO:0008360">
    <property type="term" value="P:regulation of cell shape"/>
    <property type="evidence" value="ECO:0007669"/>
    <property type="project" value="UniProtKB-KW"/>
</dbReference>
<dbReference type="Proteomes" id="UP000053300">
    <property type="component" value="Unassembled WGS sequence"/>
</dbReference>
<dbReference type="InterPro" id="IPR000713">
    <property type="entry name" value="Mur_ligase_N"/>
</dbReference>
<feature type="domain" description="Mur ligase C-terminal" evidence="10">
    <location>
        <begin position="341"/>
        <end position="469"/>
    </location>
</feature>
<keyword evidence="13" id="KW-1185">Reference proteome</keyword>
<keyword evidence="6 7" id="KW-0961">Cell wall biogenesis/degradation</keyword>
<dbReference type="Gene3D" id="3.40.1190.10">
    <property type="entry name" value="Mur-like, catalytic domain"/>
    <property type="match status" value="1"/>
</dbReference>
<name>A0A0W7YX23_9BURK</name>
<feature type="binding site" evidence="7">
    <location>
        <position position="471"/>
    </location>
    <ligand>
        <name>meso-2,6-diaminopimelate</name>
        <dbReference type="ChEBI" id="CHEBI:57791"/>
    </ligand>
</feature>
<dbReference type="SUPFAM" id="SSF53244">
    <property type="entry name" value="MurD-like peptide ligases, peptide-binding domain"/>
    <property type="match status" value="1"/>
</dbReference>
<evidence type="ECO:0000313" key="12">
    <source>
        <dbReference type="EMBL" id="KUF39749.1"/>
    </source>
</evidence>
<dbReference type="InterPro" id="IPR005761">
    <property type="entry name" value="UDP-N-AcMur-Glu-dNH2Pim_ligase"/>
</dbReference>
<dbReference type="SUPFAM" id="SSF63418">
    <property type="entry name" value="MurE/MurF N-terminal domain"/>
    <property type="match status" value="1"/>
</dbReference>
<keyword evidence="2 7" id="KW-0132">Cell division</keyword>
<dbReference type="InterPro" id="IPR004101">
    <property type="entry name" value="Mur_ligase_C"/>
</dbReference>
<evidence type="ECO:0000256" key="8">
    <source>
        <dbReference type="RuleBase" id="RU004135"/>
    </source>
</evidence>
<dbReference type="PANTHER" id="PTHR23135:SF4">
    <property type="entry name" value="UDP-N-ACETYLMURAMOYL-L-ALANYL-D-GLUTAMATE--2,6-DIAMINOPIMELATE LIGASE MURE HOMOLOG, CHLOROPLASTIC"/>
    <property type="match status" value="1"/>
</dbReference>
<dbReference type="NCBIfam" id="TIGR01085">
    <property type="entry name" value="murE"/>
    <property type="match status" value="1"/>
</dbReference>
<comment type="pathway">
    <text evidence="7 8">Cell wall biogenesis; peptidoglycan biosynthesis.</text>
</comment>
<feature type="short sequence motif" description="Meso-diaminopimelate recognition motif" evidence="7">
    <location>
        <begin position="417"/>
        <end position="420"/>
    </location>
</feature>
<feature type="binding site" evidence="7">
    <location>
        <position position="393"/>
    </location>
    <ligand>
        <name>meso-2,6-diaminopimelate</name>
        <dbReference type="ChEBI" id="CHEBI:57791"/>
    </ligand>
</feature>
<keyword evidence="7" id="KW-0067">ATP-binding</keyword>
<accession>A0A0W7YX23</accession>
<keyword evidence="4 7" id="KW-0573">Peptidoglycan synthesis</keyword>